<sequence length="108" mass="11491">MYSFDTSMMFMQPSGALSAANAQDFYGQMASQLRSDPVTGLVVDMSQVESLDSAGLNALASALQLAQTLNKTFRLKAVPPSIQIIFELTQLDGVFELADDSAVLPVAA</sequence>
<dbReference type="PANTHER" id="PTHR33495">
    <property type="entry name" value="ANTI-SIGMA FACTOR ANTAGONIST TM_1081-RELATED-RELATED"/>
    <property type="match status" value="1"/>
</dbReference>
<gene>
    <name evidence="2" type="ORF">XM38_002870</name>
</gene>
<dbReference type="EMBL" id="CP021983">
    <property type="protein sequence ID" value="ASC69360.1"/>
    <property type="molecule type" value="Genomic_DNA"/>
</dbReference>
<keyword evidence="3" id="KW-1185">Reference proteome</keyword>
<dbReference type="CDD" id="cd07043">
    <property type="entry name" value="STAS_anti-anti-sigma_factors"/>
    <property type="match status" value="1"/>
</dbReference>
<protein>
    <submittedName>
        <fullName evidence="2">Anti-sigma factor antagonist</fullName>
    </submittedName>
</protein>
<dbReference type="Gene3D" id="3.30.750.24">
    <property type="entry name" value="STAS domain"/>
    <property type="match status" value="1"/>
</dbReference>
<dbReference type="KEGG" id="hhg:XM38_002870"/>
<dbReference type="Pfam" id="PF01740">
    <property type="entry name" value="STAS"/>
    <property type="match status" value="1"/>
</dbReference>
<evidence type="ECO:0000313" key="2">
    <source>
        <dbReference type="EMBL" id="ASC69360.1"/>
    </source>
</evidence>
<dbReference type="STRING" id="1641165.XM38_15525"/>
<dbReference type="GO" id="GO:0043856">
    <property type="term" value="F:anti-sigma factor antagonist activity"/>
    <property type="evidence" value="ECO:0007669"/>
    <property type="project" value="TreeGrafter"/>
</dbReference>
<dbReference type="PANTHER" id="PTHR33495:SF2">
    <property type="entry name" value="ANTI-SIGMA FACTOR ANTAGONIST TM_1081-RELATED"/>
    <property type="match status" value="1"/>
</dbReference>
<organism evidence="2 3">
    <name type="scientific">Halomicronema hongdechloris C2206</name>
    <dbReference type="NCBI Taxonomy" id="1641165"/>
    <lineage>
        <taxon>Bacteria</taxon>
        <taxon>Bacillati</taxon>
        <taxon>Cyanobacteriota</taxon>
        <taxon>Cyanophyceae</taxon>
        <taxon>Nodosilineales</taxon>
        <taxon>Nodosilineaceae</taxon>
        <taxon>Halomicronema</taxon>
    </lineage>
</organism>
<dbReference type="InterPro" id="IPR036513">
    <property type="entry name" value="STAS_dom_sf"/>
</dbReference>
<dbReference type="AlphaFoldDB" id="A0A1Z3HGE2"/>
<evidence type="ECO:0000313" key="3">
    <source>
        <dbReference type="Proteomes" id="UP000191901"/>
    </source>
</evidence>
<reference evidence="2 3" key="1">
    <citation type="journal article" date="2016" name="Biochim. Biophys. Acta">
        <title>Characterization of red-shifted phycobilisomes isolated from the chlorophyll f-containing cyanobacterium Halomicronema hongdechloris.</title>
        <authorList>
            <person name="Li Y."/>
            <person name="Lin Y."/>
            <person name="Garvey C.J."/>
            <person name="Birch D."/>
            <person name="Corkery R.W."/>
            <person name="Loughlin P.C."/>
            <person name="Scheer H."/>
            <person name="Willows R.D."/>
            <person name="Chen M."/>
        </authorList>
    </citation>
    <scope>NUCLEOTIDE SEQUENCE [LARGE SCALE GENOMIC DNA]</scope>
    <source>
        <strain evidence="2 3">C2206</strain>
    </source>
</reference>
<evidence type="ECO:0000259" key="1">
    <source>
        <dbReference type="PROSITE" id="PS50801"/>
    </source>
</evidence>
<dbReference type="Proteomes" id="UP000191901">
    <property type="component" value="Chromosome"/>
</dbReference>
<feature type="domain" description="STAS" evidence="1">
    <location>
        <begin position="1"/>
        <end position="108"/>
    </location>
</feature>
<dbReference type="SUPFAM" id="SSF52091">
    <property type="entry name" value="SpoIIaa-like"/>
    <property type="match status" value="1"/>
</dbReference>
<proteinExistence type="predicted"/>
<dbReference type="PROSITE" id="PS50801">
    <property type="entry name" value="STAS"/>
    <property type="match status" value="1"/>
</dbReference>
<dbReference type="InterPro" id="IPR002645">
    <property type="entry name" value="STAS_dom"/>
</dbReference>
<accession>A0A1Z3HGE2</accession>
<name>A0A1Z3HGE2_9CYAN</name>
<dbReference type="OrthoDB" id="514124at2"/>